<evidence type="ECO:0000313" key="1">
    <source>
        <dbReference type="EMBL" id="KDC52679.1"/>
    </source>
</evidence>
<evidence type="ECO:0000313" key="2">
    <source>
        <dbReference type="Proteomes" id="UP000027154"/>
    </source>
</evidence>
<dbReference type="RefSeq" id="WP_007379036.1">
    <property type="nucleotide sequence ID" value="NZ_JBBMQV010000022.1"/>
</dbReference>
<gene>
    <name evidence="1" type="ORF">DC53_04145</name>
</gene>
<dbReference type="AlphaFoldDB" id="A0ABD3YCK1"/>
<dbReference type="Proteomes" id="UP000027154">
    <property type="component" value="Unassembled WGS sequence"/>
</dbReference>
<sequence length="106" mass="12652">MQISDERKIRLMYRVEPGCLGPDGANHIEDFCRFANKHIKSPYYGLFVFLPRYDKQKDERQYSVNSRNLSQVQAKAYLNHFDIDIDNFEEQLDELLAKAIDLYFKR</sequence>
<reference evidence="1 2" key="1">
    <citation type="submission" date="2014-04" db="EMBL/GenBank/DDBJ databases">
        <title>Pseudoalteromonas galatheae sp. nov., isolated from a deep-sea polychaete near Canal Concepcion, Chile.</title>
        <authorList>
            <person name="Machado H.R."/>
            <person name="Gram L."/>
            <person name="Vynne N.G."/>
        </authorList>
    </citation>
    <scope>NUCLEOTIDE SEQUENCE [LARGE SCALE GENOMIC DNA]</scope>
    <source>
        <strain evidence="1 2">KMM216</strain>
    </source>
</reference>
<name>A0ABD3YCK1_9GAMM</name>
<proteinExistence type="predicted"/>
<organism evidence="1 2">
    <name type="scientific">Pseudoalteromonas fuliginea</name>
    <dbReference type="NCBI Taxonomy" id="1872678"/>
    <lineage>
        <taxon>Bacteria</taxon>
        <taxon>Pseudomonadati</taxon>
        <taxon>Pseudomonadota</taxon>
        <taxon>Gammaproteobacteria</taxon>
        <taxon>Alteromonadales</taxon>
        <taxon>Pseudoalteromonadaceae</taxon>
        <taxon>Pseudoalteromonas</taxon>
    </lineage>
</organism>
<comment type="caution">
    <text evidence="1">The sequence shown here is derived from an EMBL/GenBank/DDBJ whole genome shotgun (WGS) entry which is preliminary data.</text>
</comment>
<accession>A0ABD3YCK1</accession>
<protein>
    <recommendedName>
        <fullName evidence="3">Orphan protein</fullName>
    </recommendedName>
</protein>
<evidence type="ECO:0008006" key="3">
    <source>
        <dbReference type="Google" id="ProtNLM"/>
    </source>
</evidence>
<dbReference type="EMBL" id="JJNZ01000010">
    <property type="protein sequence ID" value="KDC52679.1"/>
    <property type="molecule type" value="Genomic_DNA"/>
</dbReference>